<accession>A0ACB9ZQF3</accession>
<protein>
    <submittedName>
        <fullName evidence="1">Uncharacterized protein</fullName>
    </submittedName>
</protein>
<comment type="caution">
    <text evidence="1">The sequence shown here is derived from an EMBL/GenBank/DDBJ whole genome shotgun (WGS) entry which is preliminary data.</text>
</comment>
<evidence type="ECO:0000313" key="1">
    <source>
        <dbReference type="EMBL" id="KAI5649268.1"/>
    </source>
</evidence>
<reference evidence="2" key="1">
    <citation type="journal article" date="2023" name="Nat. Plants">
        <title>Single-cell RNA sequencing provides a high-resolution roadmap for understanding the multicellular compartmentation of specialized metabolism.</title>
        <authorList>
            <person name="Sun S."/>
            <person name="Shen X."/>
            <person name="Li Y."/>
            <person name="Li Y."/>
            <person name="Wang S."/>
            <person name="Li R."/>
            <person name="Zhang H."/>
            <person name="Shen G."/>
            <person name="Guo B."/>
            <person name="Wei J."/>
            <person name="Xu J."/>
            <person name="St-Pierre B."/>
            <person name="Chen S."/>
            <person name="Sun C."/>
        </authorList>
    </citation>
    <scope>NUCLEOTIDE SEQUENCE [LARGE SCALE GENOMIC DNA]</scope>
</reference>
<evidence type="ECO:0000313" key="2">
    <source>
        <dbReference type="Proteomes" id="UP001060085"/>
    </source>
</evidence>
<organism evidence="1 2">
    <name type="scientific">Catharanthus roseus</name>
    <name type="common">Madagascar periwinkle</name>
    <name type="synonym">Vinca rosea</name>
    <dbReference type="NCBI Taxonomy" id="4058"/>
    <lineage>
        <taxon>Eukaryota</taxon>
        <taxon>Viridiplantae</taxon>
        <taxon>Streptophyta</taxon>
        <taxon>Embryophyta</taxon>
        <taxon>Tracheophyta</taxon>
        <taxon>Spermatophyta</taxon>
        <taxon>Magnoliopsida</taxon>
        <taxon>eudicotyledons</taxon>
        <taxon>Gunneridae</taxon>
        <taxon>Pentapetalae</taxon>
        <taxon>asterids</taxon>
        <taxon>lamiids</taxon>
        <taxon>Gentianales</taxon>
        <taxon>Apocynaceae</taxon>
        <taxon>Rauvolfioideae</taxon>
        <taxon>Vinceae</taxon>
        <taxon>Catharanthinae</taxon>
        <taxon>Catharanthus</taxon>
    </lineage>
</organism>
<name>A0ACB9ZQF3_CATRO</name>
<keyword evidence="2" id="KW-1185">Reference proteome</keyword>
<proteinExistence type="predicted"/>
<sequence length="138" mass="15776">MTISRSGVYYPSLGKEFYINMTQKNNKDLITVKTTVMEVNITLDRTLLAHVTSIPNEGKEKFTTTSFDIIDGDTTSRRRFEYSKTEKRWIARSGLSRLEDFGYICTKPNCCSGKVVADEKEDEDDEEETEGSGKEYDD</sequence>
<gene>
    <name evidence="1" type="ORF">M9H77_35273</name>
</gene>
<dbReference type="EMBL" id="CM044708">
    <property type="protein sequence ID" value="KAI5649268.1"/>
    <property type="molecule type" value="Genomic_DNA"/>
</dbReference>
<dbReference type="Proteomes" id="UP001060085">
    <property type="component" value="Linkage Group LG08"/>
</dbReference>